<evidence type="ECO:0000313" key="3">
    <source>
        <dbReference type="Proteomes" id="UP000215596"/>
    </source>
</evidence>
<gene>
    <name evidence="2" type="ORF">CHH67_16890</name>
</gene>
<proteinExistence type="predicted"/>
<evidence type="ECO:0000313" key="2">
    <source>
        <dbReference type="EMBL" id="PAD74956.1"/>
    </source>
</evidence>
<feature type="transmembrane region" description="Helical" evidence="1">
    <location>
        <begin position="12"/>
        <end position="30"/>
    </location>
</feature>
<name>A0A268EPC2_9BACL</name>
<evidence type="ECO:0000256" key="1">
    <source>
        <dbReference type="SAM" id="Phobius"/>
    </source>
</evidence>
<dbReference type="Proteomes" id="UP000215596">
    <property type="component" value="Unassembled WGS sequence"/>
</dbReference>
<keyword evidence="1" id="KW-0472">Membrane</keyword>
<dbReference type="AlphaFoldDB" id="A0A268EPC2"/>
<sequence length="172" mass="19474">MKAGNRVSPGTVIKLTMLFALICITIFAAMDHMHPHEEVITTELVVMERLADTPNTDGRYDTVGYSVMGSTTKTVTDRAGALRQLESQSVTDHYDFQGRYEGTYLERTQHTLRRQAEAVQQTATRTSPVHDPDRIEDFIASGQIIQWIDLTAEEEQALADQIQEMMNQLFPR</sequence>
<keyword evidence="1" id="KW-1133">Transmembrane helix</keyword>
<dbReference type="EMBL" id="NPBY01000049">
    <property type="protein sequence ID" value="PAD74956.1"/>
    <property type="molecule type" value="Genomic_DNA"/>
</dbReference>
<organism evidence="2 3">
    <name type="scientific">Paenibacillus campinasensis</name>
    <dbReference type="NCBI Taxonomy" id="66347"/>
    <lineage>
        <taxon>Bacteria</taxon>
        <taxon>Bacillati</taxon>
        <taxon>Bacillota</taxon>
        <taxon>Bacilli</taxon>
        <taxon>Bacillales</taxon>
        <taxon>Paenibacillaceae</taxon>
        <taxon>Paenibacillus</taxon>
    </lineage>
</organism>
<reference evidence="2 3" key="1">
    <citation type="submission" date="2017-07" db="EMBL/GenBank/DDBJ databases">
        <title>Isolation and whole genome analysis of endospore-forming bacteria from heroin.</title>
        <authorList>
            <person name="Kalinowski J."/>
            <person name="Ahrens B."/>
            <person name="Al-Dilaimi A."/>
            <person name="Winkler A."/>
            <person name="Wibberg D."/>
            <person name="Schleenbecker U."/>
            <person name="Ruckert C."/>
            <person name="Wolfel R."/>
            <person name="Grass G."/>
        </authorList>
    </citation>
    <scope>NUCLEOTIDE SEQUENCE [LARGE SCALE GENOMIC DNA]</scope>
    <source>
        <strain evidence="2 3">7537-G1</strain>
    </source>
</reference>
<accession>A0A268EPC2</accession>
<dbReference type="RefSeq" id="WP_095266377.1">
    <property type="nucleotide sequence ID" value="NZ_NPBY01000049.1"/>
</dbReference>
<comment type="caution">
    <text evidence="2">The sequence shown here is derived from an EMBL/GenBank/DDBJ whole genome shotgun (WGS) entry which is preliminary data.</text>
</comment>
<protein>
    <submittedName>
        <fullName evidence="2">Uncharacterized protein</fullName>
    </submittedName>
</protein>
<keyword evidence="1" id="KW-0812">Transmembrane</keyword>